<evidence type="ECO:0000256" key="13">
    <source>
        <dbReference type="SAM" id="Phobius"/>
    </source>
</evidence>
<evidence type="ECO:0000256" key="4">
    <source>
        <dbReference type="ARBA" id="ARBA00022679"/>
    </source>
</evidence>
<keyword evidence="4" id="KW-0808">Transferase</keyword>
<protein>
    <submittedName>
        <fullName evidence="15">Two-component system sensor histidine kinase YesM</fullName>
    </submittedName>
</protein>
<dbReference type="Gene3D" id="3.30.450.20">
    <property type="entry name" value="PAS domain"/>
    <property type="match status" value="1"/>
</dbReference>
<evidence type="ECO:0000256" key="8">
    <source>
        <dbReference type="ARBA" id="ARBA00022840"/>
    </source>
</evidence>
<proteinExistence type="predicted"/>
<evidence type="ECO:0000256" key="1">
    <source>
        <dbReference type="ARBA" id="ARBA00004651"/>
    </source>
</evidence>
<name>A0A368W211_9BACL</name>
<dbReference type="InterPro" id="IPR036890">
    <property type="entry name" value="HATPase_C_sf"/>
</dbReference>
<dbReference type="Pfam" id="PF00672">
    <property type="entry name" value="HAMP"/>
    <property type="match status" value="1"/>
</dbReference>
<evidence type="ECO:0000256" key="10">
    <source>
        <dbReference type="ARBA" id="ARBA00023012"/>
    </source>
</evidence>
<keyword evidence="8" id="KW-0067">ATP-binding</keyword>
<gene>
    <name evidence="15" type="ORF">DFP97_106257</name>
</gene>
<dbReference type="SUPFAM" id="SSF55874">
    <property type="entry name" value="ATPase domain of HSP90 chaperone/DNA topoisomerase II/histidine kinase"/>
    <property type="match status" value="1"/>
</dbReference>
<keyword evidence="2" id="KW-1003">Cell membrane</keyword>
<evidence type="ECO:0000256" key="6">
    <source>
        <dbReference type="ARBA" id="ARBA00022741"/>
    </source>
</evidence>
<keyword evidence="11 13" id="KW-0472">Membrane</keyword>
<evidence type="ECO:0000313" key="16">
    <source>
        <dbReference type="Proteomes" id="UP000252415"/>
    </source>
</evidence>
<dbReference type="PANTHER" id="PTHR34220">
    <property type="entry name" value="SENSOR HISTIDINE KINASE YPDA"/>
    <property type="match status" value="1"/>
</dbReference>
<dbReference type="InterPro" id="IPR003594">
    <property type="entry name" value="HATPase_dom"/>
</dbReference>
<dbReference type="RefSeq" id="WP_114380144.1">
    <property type="nucleotide sequence ID" value="NZ_QPJD01000006.1"/>
</dbReference>
<evidence type="ECO:0000256" key="3">
    <source>
        <dbReference type="ARBA" id="ARBA00022553"/>
    </source>
</evidence>
<dbReference type="EMBL" id="QPJD01000006">
    <property type="protein sequence ID" value="RCW48555.1"/>
    <property type="molecule type" value="Genomic_DNA"/>
</dbReference>
<evidence type="ECO:0000256" key="7">
    <source>
        <dbReference type="ARBA" id="ARBA00022777"/>
    </source>
</evidence>
<dbReference type="SUPFAM" id="SSF158472">
    <property type="entry name" value="HAMP domain-like"/>
    <property type="match status" value="1"/>
</dbReference>
<comment type="caution">
    <text evidence="15">The sequence shown here is derived from an EMBL/GenBank/DDBJ whole genome shotgun (WGS) entry which is preliminary data.</text>
</comment>
<dbReference type="GO" id="GO:0005524">
    <property type="term" value="F:ATP binding"/>
    <property type="evidence" value="ECO:0007669"/>
    <property type="project" value="UniProtKB-KW"/>
</dbReference>
<dbReference type="PANTHER" id="PTHR34220:SF11">
    <property type="entry name" value="SENSOR PROTEIN KINASE HPTS"/>
    <property type="match status" value="1"/>
</dbReference>
<evidence type="ECO:0000256" key="2">
    <source>
        <dbReference type="ARBA" id="ARBA00022475"/>
    </source>
</evidence>
<dbReference type="InterPro" id="IPR003660">
    <property type="entry name" value="HAMP_dom"/>
</dbReference>
<evidence type="ECO:0000256" key="9">
    <source>
        <dbReference type="ARBA" id="ARBA00022989"/>
    </source>
</evidence>
<dbReference type="SMART" id="SM00304">
    <property type="entry name" value="HAMP"/>
    <property type="match status" value="1"/>
</dbReference>
<keyword evidence="12" id="KW-0175">Coiled coil</keyword>
<keyword evidence="7 15" id="KW-0418">Kinase</keyword>
<dbReference type="GO" id="GO:0005886">
    <property type="term" value="C:plasma membrane"/>
    <property type="evidence" value="ECO:0007669"/>
    <property type="project" value="UniProtKB-SubCell"/>
</dbReference>
<dbReference type="CDD" id="cd06225">
    <property type="entry name" value="HAMP"/>
    <property type="match status" value="1"/>
</dbReference>
<sequence>MARFEKISNRFASKMILAFLLIILIPTTLSGFSFYLESSALVKRNVRASAVQVTKQTADALSSIFNAGSDTSDLIYGDLKVQDAAMHYTSSPLSTQVQMSQSIDTLLNNVVYSSSFVRIVYIFKDGGIGWGSGTFSAVKLRKVDLNRLDWVEQSRRQDGGLVWQALRKDPFSGGGENTDLVLPISRTLKDFESLEQIGLLVVSLNGKAIINTINQVKLGETGRYMVVDPSGQIMIDADLSRIGKMIEDPNLHELVVHNDAVEFEYANNGVHYYGVKQLLSNGWLLVGTVPTVEITGALDKLHTRILITSACFALLAVLIGLLIAKRVTKPIKQLTLEMKRVQQGDLSVRTVLTSTDEIGLMSKHFNKMLDEIEQLMERVEKEQNDKLEAEVRAVTYRIHPHFLYNTLSTLRWLIRAGEKERAEQGLAALTRLLEANMGKNGQMITLKEELEIIQKYIVILEMRYEHKYALSIDVQPGAEEIKIPRMLLQPLVENAIFHGFVPLNRGGDISIHVTMQQGLLHILLQDNGAGMTAEKLEQLGTKDGVSNRGIGLQHVYDSLRLYFGVGSGMTFDSEIGKGTQIHIVIRL</sequence>
<dbReference type="InterPro" id="IPR050640">
    <property type="entry name" value="Bact_2-comp_sensor_kinase"/>
</dbReference>
<dbReference type="AlphaFoldDB" id="A0A368W211"/>
<dbReference type="GO" id="GO:0000155">
    <property type="term" value="F:phosphorelay sensor kinase activity"/>
    <property type="evidence" value="ECO:0007669"/>
    <property type="project" value="InterPro"/>
</dbReference>
<dbReference type="Gene3D" id="3.30.565.10">
    <property type="entry name" value="Histidine kinase-like ATPase, C-terminal domain"/>
    <property type="match status" value="1"/>
</dbReference>
<dbReference type="OrthoDB" id="9776552at2"/>
<reference evidence="15 16" key="1">
    <citation type="submission" date="2018-07" db="EMBL/GenBank/DDBJ databases">
        <title>Genomic Encyclopedia of Type Strains, Phase III (KMG-III): the genomes of soil and plant-associated and newly described type strains.</title>
        <authorList>
            <person name="Whitman W."/>
        </authorList>
    </citation>
    <scope>NUCLEOTIDE SEQUENCE [LARGE SCALE GENOMIC DNA]</scope>
    <source>
        <strain evidence="15 16">CECT 7506</strain>
    </source>
</reference>
<keyword evidence="9 13" id="KW-1133">Transmembrane helix</keyword>
<dbReference type="Gene3D" id="6.10.340.10">
    <property type="match status" value="1"/>
</dbReference>
<evidence type="ECO:0000256" key="11">
    <source>
        <dbReference type="ARBA" id="ARBA00023136"/>
    </source>
</evidence>
<evidence type="ECO:0000256" key="12">
    <source>
        <dbReference type="SAM" id="Coils"/>
    </source>
</evidence>
<dbReference type="Pfam" id="PF06580">
    <property type="entry name" value="His_kinase"/>
    <property type="match status" value="1"/>
</dbReference>
<feature type="coiled-coil region" evidence="12">
    <location>
        <begin position="362"/>
        <end position="392"/>
    </location>
</feature>
<dbReference type="InterPro" id="IPR010559">
    <property type="entry name" value="Sig_transdc_His_kin_internal"/>
</dbReference>
<keyword evidence="10" id="KW-0902">Two-component regulatory system</keyword>
<evidence type="ECO:0000313" key="15">
    <source>
        <dbReference type="EMBL" id="RCW48555.1"/>
    </source>
</evidence>
<keyword evidence="5 13" id="KW-0812">Transmembrane</keyword>
<feature type="domain" description="HAMP" evidence="14">
    <location>
        <begin position="325"/>
        <end position="377"/>
    </location>
</feature>
<dbReference type="PROSITE" id="PS50885">
    <property type="entry name" value="HAMP"/>
    <property type="match status" value="1"/>
</dbReference>
<keyword evidence="3" id="KW-0597">Phosphoprotein</keyword>
<dbReference type="CDD" id="cd12912">
    <property type="entry name" value="PDC2_MCP_like"/>
    <property type="match status" value="1"/>
</dbReference>
<evidence type="ECO:0000256" key="5">
    <source>
        <dbReference type="ARBA" id="ARBA00022692"/>
    </source>
</evidence>
<dbReference type="Proteomes" id="UP000252415">
    <property type="component" value="Unassembled WGS sequence"/>
</dbReference>
<accession>A0A368W211</accession>
<evidence type="ECO:0000259" key="14">
    <source>
        <dbReference type="PROSITE" id="PS50885"/>
    </source>
</evidence>
<keyword evidence="16" id="KW-1185">Reference proteome</keyword>
<organism evidence="15 16">
    <name type="scientific">Paenibacillus prosopidis</name>
    <dbReference type="NCBI Taxonomy" id="630520"/>
    <lineage>
        <taxon>Bacteria</taxon>
        <taxon>Bacillati</taxon>
        <taxon>Bacillota</taxon>
        <taxon>Bacilli</taxon>
        <taxon>Bacillales</taxon>
        <taxon>Paenibacillaceae</taxon>
        <taxon>Paenibacillus</taxon>
    </lineage>
</organism>
<feature type="transmembrane region" description="Helical" evidence="13">
    <location>
        <begin position="305"/>
        <end position="324"/>
    </location>
</feature>
<comment type="subcellular location">
    <subcellularLocation>
        <location evidence="1">Cell membrane</location>
        <topology evidence="1">Multi-pass membrane protein</topology>
    </subcellularLocation>
</comment>
<keyword evidence="6" id="KW-0547">Nucleotide-binding</keyword>
<dbReference type="Pfam" id="PF02518">
    <property type="entry name" value="HATPase_c"/>
    <property type="match status" value="1"/>
</dbReference>